<dbReference type="InterPro" id="IPR036249">
    <property type="entry name" value="Thioredoxin-like_sf"/>
</dbReference>
<dbReference type="SUPFAM" id="SSF52833">
    <property type="entry name" value="Thioredoxin-like"/>
    <property type="match status" value="1"/>
</dbReference>
<evidence type="ECO:0000259" key="2">
    <source>
        <dbReference type="Pfam" id="PF00085"/>
    </source>
</evidence>
<sequence>MDGRFLLLLLVAKLASQNPLSPDTVKLYHDITSGKGLYSPYDKITLLNVTNFKSTLFNESNSRAWVVEFYNSWCGHCHRFAPIWKSLAADISGKANSNPV</sequence>
<dbReference type="PANTHER" id="PTHR22897">
    <property type="entry name" value="QUIESCIN Q6-RELATED SULFHYDRYL OXIDASE"/>
    <property type="match status" value="1"/>
</dbReference>
<feature type="chain" id="PRO_5044860659" description="Thioredoxin domain-containing protein" evidence="1">
    <location>
        <begin position="18"/>
        <end position="100"/>
    </location>
</feature>
<feature type="domain" description="Thioredoxin" evidence="2">
    <location>
        <begin position="45"/>
        <end position="94"/>
    </location>
</feature>
<protein>
    <recommendedName>
        <fullName evidence="2">Thioredoxin domain-containing protein</fullName>
    </recommendedName>
</protein>
<organism evidence="3 4">
    <name type="scientific">Ranatra chinensis</name>
    <dbReference type="NCBI Taxonomy" id="642074"/>
    <lineage>
        <taxon>Eukaryota</taxon>
        <taxon>Metazoa</taxon>
        <taxon>Ecdysozoa</taxon>
        <taxon>Arthropoda</taxon>
        <taxon>Hexapoda</taxon>
        <taxon>Insecta</taxon>
        <taxon>Pterygota</taxon>
        <taxon>Neoptera</taxon>
        <taxon>Paraneoptera</taxon>
        <taxon>Hemiptera</taxon>
        <taxon>Heteroptera</taxon>
        <taxon>Panheteroptera</taxon>
        <taxon>Nepomorpha</taxon>
        <taxon>Nepidae</taxon>
        <taxon>Ranatrinae</taxon>
        <taxon>Ranatra</taxon>
    </lineage>
</organism>
<dbReference type="AlphaFoldDB" id="A0ABD0Z4F5"/>
<feature type="signal peptide" evidence="1">
    <location>
        <begin position="1"/>
        <end position="17"/>
    </location>
</feature>
<keyword evidence="4" id="KW-1185">Reference proteome</keyword>
<dbReference type="PANTHER" id="PTHR22897:SF8">
    <property type="entry name" value="SULFHYDRYL OXIDASE"/>
    <property type="match status" value="1"/>
</dbReference>
<proteinExistence type="predicted"/>
<gene>
    <name evidence="3" type="ORF">AAG570_012199</name>
</gene>
<dbReference type="InterPro" id="IPR013766">
    <property type="entry name" value="Thioredoxin_domain"/>
</dbReference>
<evidence type="ECO:0000313" key="3">
    <source>
        <dbReference type="EMBL" id="KAL1130958.1"/>
    </source>
</evidence>
<keyword evidence="1" id="KW-0732">Signal</keyword>
<reference evidence="3 4" key="1">
    <citation type="submission" date="2024-07" db="EMBL/GenBank/DDBJ databases">
        <title>Chromosome-level genome assembly of the water stick insect Ranatra chinensis (Heteroptera: Nepidae).</title>
        <authorList>
            <person name="Liu X."/>
        </authorList>
    </citation>
    <scope>NUCLEOTIDE SEQUENCE [LARGE SCALE GENOMIC DNA]</scope>
    <source>
        <strain evidence="3">Cailab_2021Rc</strain>
        <tissue evidence="3">Muscle</tissue>
    </source>
</reference>
<comment type="caution">
    <text evidence="3">The sequence shown here is derived from an EMBL/GenBank/DDBJ whole genome shotgun (WGS) entry which is preliminary data.</text>
</comment>
<dbReference type="Pfam" id="PF00085">
    <property type="entry name" value="Thioredoxin"/>
    <property type="match status" value="1"/>
</dbReference>
<dbReference type="Proteomes" id="UP001558652">
    <property type="component" value="Unassembled WGS sequence"/>
</dbReference>
<dbReference type="PROSITE" id="PS00194">
    <property type="entry name" value="THIOREDOXIN_1"/>
    <property type="match status" value="1"/>
</dbReference>
<dbReference type="EMBL" id="JBFDAA010000007">
    <property type="protein sequence ID" value="KAL1130958.1"/>
    <property type="molecule type" value="Genomic_DNA"/>
</dbReference>
<dbReference type="Gene3D" id="3.40.30.10">
    <property type="entry name" value="Glutaredoxin"/>
    <property type="match status" value="1"/>
</dbReference>
<dbReference type="InterPro" id="IPR017937">
    <property type="entry name" value="Thioredoxin_CS"/>
</dbReference>
<evidence type="ECO:0000313" key="4">
    <source>
        <dbReference type="Proteomes" id="UP001558652"/>
    </source>
</evidence>
<evidence type="ECO:0000256" key="1">
    <source>
        <dbReference type="SAM" id="SignalP"/>
    </source>
</evidence>
<name>A0ABD0Z4F5_9HEMI</name>
<dbReference type="InterPro" id="IPR039798">
    <property type="entry name" value="Sulfhydryl_oxidase"/>
</dbReference>
<accession>A0ABD0Z4F5</accession>